<comment type="similarity">
    <text evidence="5">Belongs to the methyl-accepting chemotaxis (MCP) protein family.</text>
</comment>
<evidence type="ECO:0000259" key="11">
    <source>
        <dbReference type="PROSITE" id="PS50885"/>
    </source>
</evidence>
<evidence type="ECO:0000256" key="9">
    <source>
        <dbReference type="SAM" id="Phobius"/>
    </source>
</evidence>
<keyword evidence="9" id="KW-1133">Transmembrane helix</keyword>
<evidence type="ECO:0000256" key="2">
    <source>
        <dbReference type="ARBA" id="ARBA00022475"/>
    </source>
</evidence>
<dbReference type="InterPro" id="IPR003660">
    <property type="entry name" value="HAMP_dom"/>
</dbReference>
<dbReference type="SMART" id="SM00283">
    <property type="entry name" value="MA"/>
    <property type="match status" value="1"/>
</dbReference>
<dbReference type="Pfam" id="PF12729">
    <property type="entry name" value="4HB_MCP_1"/>
    <property type="match status" value="1"/>
</dbReference>
<evidence type="ECO:0000256" key="5">
    <source>
        <dbReference type="ARBA" id="ARBA00029447"/>
    </source>
</evidence>
<protein>
    <submittedName>
        <fullName evidence="12">Methyl-accepting chemotaxis protein</fullName>
    </submittedName>
</protein>
<dbReference type="CDD" id="cd06225">
    <property type="entry name" value="HAMP"/>
    <property type="match status" value="1"/>
</dbReference>
<evidence type="ECO:0000256" key="8">
    <source>
        <dbReference type="SAM" id="MobiDB-lite"/>
    </source>
</evidence>
<evidence type="ECO:0000256" key="7">
    <source>
        <dbReference type="SAM" id="Coils"/>
    </source>
</evidence>
<evidence type="ECO:0000259" key="10">
    <source>
        <dbReference type="PROSITE" id="PS50111"/>
    </source>
</evidence>
<reference evidence="12 13" key="1">
    <citation type="submission" date="2023-09" db="EMBL/GenBank/DDBJ databases">
        <authorList>
            <person name="Page C.A."/>
            <person name="Perez-Diaz I.M."/>
        </authorList>
    </citation>
    <scope>NUCLEOTIDE SEQUENCE [LARGE SCALE GENOMIC DNA]</scope>
    <source>
        <strain evidence="12 13">Ll15</strain>
    </source>
</reference>
<organism evidence="12 13">
    <name type="scientific">Lysinibacillus louembei</name>
    <dbReference type="NCBI Taxonomy" id="1470088"/>
    <lineage>
        <taxon>Bacteria</taxon>
        <taxon>Bacillati</taxon>
        <taxon>Bacillota</taxon>
        <taxon>Bacilli</taxon>
        <taxon>Bacillales</taxon>
        <taxon>Bacillaceae</taxon>
        <taxon>Lysinibacillus</taxon>
    </lineage>
</organism>
<dbReference type="InterPro" id="IPR004090">
    <property type="entry name" value="Chemotax_Me-accpt_rcpt"/>
</dbReference>
<feature type="domain" description="Methyl-accepting transducer" evidence="10">
    <location>
        <begin position="276"/>
        <end position="512"/>
    </location>
</feature>
<dbReference type="InterPro" id="IPR004089">
    <property type="entry name" value="MCPsignal_dom"/>
</dbReference>
<dbReference type="PRINTS" id="PR00260">
    <property type="entry name" value="CHEMTRNSDUCR"/>
</dbReference>
<dbReference type="SMART" id="SM00304">
    <property type="entry name" value="HAMP"/>
    <property type="match status" value="1"/>
</dbReference>
<evidence type="ECO:0000256" key="4">
    <source>
        <dbReference type="ARBA" id="ARBA00023224"/>
    </source>
</evidence>
<dbReference type="PANTHER" id="PTHR32089:SF112">
    <property type="entry name" value="LYSOZYME-LIKE PROTEIN-RELATED"/>
    <property type="match status" value="1"/>
</dbReference>
<comment type="subcellular location">
    <subcellularLocation>
        <location evidence="1">Cell membrane</location>
    </subcellularLocation>
</comment>
<dbReference type="Pfam" id="PF00015">
    <property type="entry name" value="MCPsignal"/>
    <property type="match status" value="1"/>
</dbReference>
<evidence type="ECO:0000256" key="3">
    <source>
        <dbReference type="ARBA" id="ARBA00023136"/>
    </source>
</evidence>
<evidence type="ECO:0000313" key="12">
    <source>
        <dbReference type="EMBL" id="WPK11415.1"/>
    </source>
</evidence>
<proteinExistence type="inferred from homology"/>
<feature type="transmembrane region" description="Helical" evidence="9">
    <location>
        <begin position="7"/>
        <end position="27"/>
    </location>
</feature>
<name>A0ABZ0RTE9_9BACI</name>
<keyword evidence="3 9" id="KW-0472">Membrane</keyword>
<dbReference type="PROSITE" id="PS50885">
    <property type="entry name" value="HAMP"/>
    <property type="match status" value="1"/>
</dbReference>
<dbReference type="RefSeq" id="WP_319836454.1">
    <property type="nucleotide sequence ID" value="NZ_CP137624.1"/>
</dbReference>
<dbReference type="PROSITE" id="PS50111">
    <property type="entry name" value="CHEMOTAXIS_TRANSDUC_2"/>
    <property type="match status" value="1"/>
</dbReference>
<keyword evidence="4 6" id="KW-0807">Transducer</keyword>
<dbReference type="EMBL" id="CP137624">
    <property type="protein sequence ID" value="WPK11415.1"/>
    <property type="molecule type" value="Genomic_DNA"/>
</dbReference>
<evidence type="ECO:0000313" key="13">
    <source>
        <dbReference type="Proteomes" id="UP001322664"/>
    </source>
</evidence>
<keyword evidence="7" id="KW-0175">Coiled coil</keyword>
<feature type="region of interest" description="Disordered" evidence="8">
    <location>
        <begin position="293"/>
        <end position="324"/>
    </location>
</feature>
<keyword evidence="13" id="KW-1185">Reference proteome</keyword>
<feature type="coiled-coil region" evidence="7">
    <location>
        <begin position="364"/>
        <end position="391"/>
    </location>
</feature>
<feature type="domain" description="HAMP" evidence="11">
    <location>
        <begin position="204"/>
        <end position="257"/>
    </location>
</feature>
<dbReference type="Gene3D" id="1.10.287.950">
    <property type="entry name" value="Methyl-accepting chemotaxis protein"/>
    <property type="match status" value="1"/>
</dbReference>
<feature type="coiled-coil region" evidence="7">
    <location>
        <begin position="263"/>
        <end position="290"/>
    </location>
</feature>
<feature type="compositionally biased region" description="Low complexity" evidence="8">
    <location>
        <begin position="293"/>
        <end position="306"/>
    </location>
</feature>
<keyword evidence="2" id="KW-1003">Cell membrane</keyword>
<feature type="transmembrane region" description="Helical" evidence="9">
    <location>
        <begin position="182"/>
        <end position="202"/>
    </location>
</feature>
<accession>A0ABZ0RTE9</accession>
<dbReference type="Pfam" id="PF00672">
    <property type="entry name" value="HAMP"/>
    <property type="match status" value="1"/>
</dbReference>
<keyword evidence="9" id="KW-0812">Transmembrane</keyword>
<evidence type="ECO:0000256" key="1">
    <source>
        <dbReference type="ARBA" id="ARBA00004236"/>
    </source>
</evidence>
<gene>
    <name evidence="12" type="ORF">R6U77_16205</name>
</gene>
<dbReference type="Proteomes" id="UP001322664">
    <property type="component" value="Chromosome"/>
</dbReference>
<dbReference type="InterPro" id="IPR024478">
    <property type="entry name" value="HlyB_4HB_MCP"/>
</dbReference>
<dbReference type="SUPFAM" id="SSF58104">
    <property type="entry name" value="Methyl-accepting chemotaxis protein (MCP) signaling domain"/>
    <property type="match status" value="1"/>
</dbReference>
<sequence length="562" mass="60629">MSIGKKLNVIFIIFIALLIISMGSSIFNLSNITKKTDEALDYRLNQLLLIEAIRYETGMRASHMRAIILDPDASIHRENLKLAEEILDKKLADLEGYIHSAEFKALWEKAYTNNEEFKKIVPQLLTLVDGGNTIQAVKIMNTTVHEVNTGILEAGDEMNAFQIEQMANIQEEINSTASNANILSYIVLAISILISIGVMFYVRRTITSPLLLIMEQATAIGDGDLSKEDMTITSHDELGKLSTIFNAMKNNIRTLIVHIQSNVEQLNVSAEELSASAEEMTATSEDVTRQAVNTAQTSQTATNSANESALAMEETAQGVQRIAEASQSLHSSSLHASNVATDGAQIITDASQQMTVISSSTSAVNELVQNLTQKTEAIENMTNAITEITNQTNLLALNAAIEAARAGEHGKGFAVVADEVRKLAEQSNASASNIAVLTAEIKQETDSVEQAVKNSLTSVEDGVKVITRAGESFETIVGAVKNMTDQIQEVSATSEQLSASAEQVSASVTEIATGTQNISSNIETVAAAMEEQSATMNQVANVATTLTENAQALQQEVRKFKV</sequence>
<dbReference type="PANTHER" id="PTHR32089">
    <property type="entry name" value="METHYL-ACCEPTING CHEMOTAXIS PROTEIN MCPB"/>
    <property type="match status" value="1"/>
</dbReference>
<evidence type="ECO:0000256" key="6">
    <source>
        <dbReference type="PROSITE-ProRule" id="PRU00284"/>
    </source>
</evidence>